<dbReference type="PANTHER" id="PTHR43827:SF3">
    <property type="entry name" value="NADP-DEPENDENT OXIDOREDUCTASE DOMAIN-CONTAINING PROTEIN"/>
    <property type="match status" value="1"/>
</dbReference>
<evidence type="ECO:0000256" key="1">
    <source>
        <dbReference type="ARBA" id="ARBA00007905"/>
    </source>
</evidence>
<keyword evidence="6" id="KW-1185">Reference proteome</keyword>
<dbReference type="EMBL" id="VXIV02001272">
    <property type="protein sequence ID" value="KAF6033643.1"/>
    <property type="molecule type" value="Genomic_DNA"/>
</dbReference>
<feature type="domain" description="NADP-dependent oxidoreductase" evidence="4">
    <location>
        <begin position="20"/>
        <end position="83"/>
    </location>
</feature>
<dbReference type="OrthoDB" id="416253at2759"/>
<dbReference type="InterPro" id="IPR036812">
    <property type="entry name" value="NAD(P)_OxRdtase_dom_sf"/>
</dbReference>
<gene>
    <name evidence="5" type="ORF">EB796_008049</name>
</gene>
<dbReference type="Proteomes" id="UP000593567">
    <property type="component" value="Unassembled WGS sequence"/>
</dbReference>
<name>A0A7J7K602_BUGNE</name>
<organism evidence="5 6">
    <name type="scientific">Bugula neritina</name>
    <name type="common">Brown bryozoan</name>
    <name type="synonym">Sertularia neritina</name>
    <dbReference type="NCBI Taxonomy" id="10212"/>
    <lineage>
        <taxon>Eukaryota</taxon>
        <taxon>Metazoa</taxon>
        <taxon>Spiralia</taxon>
        <taxon>Lophotrochozoa</taxon>
        <taxon>Bryozoa</taxon>
        <taxon>Gymnolaemata</taxon>
        <taxon>Cheilostomatida</taxon>
        <taxon>Flustrina</taxon>
        <taxon>Buguloidea</taxon>
        <taxon>Bugulidae</taxon>
        <taxon>Bugula</taxon>
    </lineage>
</organism>
<dbReference type="GO" id="GO:0016616">
    <property type="term" value="F:oxidoreductase activity, acting on the CH-OH group of donors, NAD or NADP as acceptor"/>
    <property type="evidence" value="ECO:0007669"/>
    <property type="project" value="UniProtKB-ARBA"/>
</dbReference>
<dbReference type="InterPro" id="IPR023210">
    <property type="entry name" value="NADP_OxRdtase_dom"/>
</dbReference>
<evidence type="ECO:0000313" key="6">
    <source>
        <dbReference type="Proteomes" id="UP000593567"/>
    </source>
</evidence>
<evidence type="ECO:0000313" key="5">
    <source>
        <dbReference type="EMBL" id="KAF6033643.1"/>
    </source>
</evidence>
<dbReference type="SUPFAM" id="SSF51430">
    <property type="entry name" value="NAD(P)-linked oxidoreductase"/>
    <property type="match status" value="1"/>
</dbReference>
<dbReference type="Gene3D" id="3.20.20.100">
    <property type="entry name" value="NADP-dependent oxidoreductase domain"/>
    <property type="match status" value="1"/>
</dbReference>
<comment type="caution">
    <text evidence="5">The sequence shown here is derived from an EMBL/GenBank/DDBJ whole genome shotgun (WGS) entry which is preliminary data.</text>
</comment>
<sequence length="87" mass="9533">MMSAAETALPMLSGKPMPIVGIGTWQLKSGDLREALNVAIETGYKHIDTARGYYNEGEIGEALEEMIKAGKVTREELFITTKVSNCR</sequence>
<keyword evidence="3" id="KW-0560">Oxidoreductase</keyword>
<protein>
    <recommendedName>
        <fullName evidence="4">NADP-dependent oxidoreductase domain-containing protein</fullName>
    </recommendedName>
</protein>
<evidence type="ECO:0000256" key="3">
    <source>
        <dbReference type="ARBA" id="ARBA00023002"/>
    </source>
</evidence>
<dbReference type="InterPro" id="IPR020471">
    <property type="entry name" value="AKR"/>
</dbReference>
<evidence type="ECO:0000256" key="2">
    <source>
        <dbReference type="ARBA" id="ARBA00022857"/>
    </source>
</evidence>
<reference evidence="5" key="1">
    <citation type="submission" date="2020-06" db="EMBL/GenBank/DDBJ databases">
        <title>Draft genome of Bugula neritina, a colonial animal packing powerful symbionts and potential medicines.</title>
        <authorList>
            <person name="Rayko M."/>
        </authorList>
    </citation>
    <scope>NUCLEOTIDE SEQUENCE [LARGE SCALE GENOMIC DNA]</scope>
    <source>
        <strain evidence="5">Kwan_BN1</strain>
    </source>
</reference>
<proteinExistence type="inferred from homology"/>
<comment type="similarity">
    <text evidence="1">Belongs to the aldo/keto reductase family.</text>
</comment>
<evidence type="ECO:0000259" key="4">
    <source>
        <dbReference type="Pfam" id="PF00248"/>
    </source>
</evidence>
<dbReference type="PANTHER" id="PTHR43827">
    <property type="entry name" value="2,5-DIKETO-D-GLUCONIC ACID REDUCTASE"/>
    <property type="match status" value="1"/>
</dbReference>
<dbReference type="AlphaFoldDB" id="A0A7J7K602"/>
<keyword evidence="2" id="KW-0521">NADP</keyword>
<accession>A0A7J7K602</accession>
<dbReference type="Pfam" id="PF00248">
    <property type="entry name" value="Aldo_ket_red"/>
    <property type="match status" value="1"/>
</dbReference>